<accession>A0A9P5D2J8</accession>
<evidence type="ECO:0000256" key="3">
    <source>
        <dbReference type="ARBA" id="ARBA00012423"/>
    </source>
</evidence>
<evidence type="ECO:0000313" key="15">
    <source>
        <dbReference type="Proteomes" id="UP000749293"/>
    </source>
</evidence>
<dbReference type="GeneID" id="55968606"/>
<keyword evidence="8" id="KW-0276">Fatty acid metabolism</keyword>
<dbReference type="GO" id="GO:0005737">
    <property type="term" value="C:cytoplasm"/>
    <property type="evidence" value="ECO:0007669"/>
    <property type="project" value="UniProtKB-SubCell"/>
</dbReference>
<dbReference type="PANTHER" id="PTHR10655:SF17">
    <property type="entry name" value="LYSOPHOSPHOLIPASE-LIKE PROTEIN 1"/>
    <property type="match status" value="1"/>
</dbReference>
<dbReference type="AlphaFoldDB" id="A0A9P5D2J8"/>
<evidence type="ECO:0000256" key="6">
    <source>
        <dbReference type="ARBA" id="ARBA00022490"/>
    </source>
</evidence>
<dbReference type="Gene3D" id="3.40.50.1820">
    <property type="entry name" value="alpha/beta hydrolase"/>
    <property type="match status" value="1"/>
</dbReference>
<proteinExistence type="inferred from homology"/>
<evidence type="ECO:0000256" key="2">
    <source>
        <dbReference type="ARBA" id="ARBA00006499"/>
    </source>
</evidence>
<evidence type="ECO:0000256" key="5">
    <source>
        <dbReference type="ARBA" id="ARBA00022487"/>
    </source>
</evidence>
<dbReference type="OrthoDB" id="2418081at2759"/>
<evidence type="ECO:0000256" key="10">
    <source>
        <dbReference type="ARBA" id="ARBA00029392"/>
    </source>
</evidence>
<reference evidence="14" key="1">
    <citation type="submission" date="2020-03" db="EMBL/GenBank/DDBJ databases">
        <title>Site-based positive gene gene selection in Geosmithia morbida across the United States reveals a broad range of putative effectors and factors for local host and environmental adapation.</title>
        <authorList>
            <person name="Onufrak A."/>
            <person name="Murdoch R.W."/>
            <person name="Gazis R."/>
            <person name="Huff M."/>
            <person name="Staton M."/>
            <person name="Klingeman W."/>
            <person name="Hadziabdic D."/>
        </authorList>
    </citation>
    <scope>NUCLEOTIDE SEQUENCE</scope>
    <source>
        <strain evidence="14">1262</strain>
    </source>
</reference>
<comment type="catalytic activity">
    <reaction evidence="12">
        <text>S-hexadecanoyl-L-cysteinyl-[protein] + H2O = L-cysteinyl-[protein] + hexadecanoate + H(+)</text>
        <dbReference type="Rhea" id="RHEA:19233"/>
        <dbReference type="Rhea" id="RHEA-COMP:10131"/>
        <dbReference type="Rhea" id="RHEA-COMP:11032"/>
        <dbReference type="ChEBI" id="CHEBI:7896"/>
        <dbReference type="ChEBI" id="CHEBI:15377"/>
        <dbReference type="ChEBI" id="CHEBI:15378"/>
        <dbReference type="ChEBI" id="CHEBI:29950"/>
        <dbReference type="ChEBI" id="CHEBI:74151"/>
        <dbReference type="EC" id="3.1.2.22"/>
    </reaction>
</comment>
<dbReference type="EC" id="3.1.2.22" evidence="3"/>
<sequence>MSSSLRRAAPLVLPATAGQHTATVIFIHGLGDNGNGWADAIEHMRRRRQRLGEVKFILPHAPTIPITVNGGLRMPGWFDIKALGYSVDSLGNKAVDEDAAGILQSQSYVHSLIQDEIQAGIPAERIVIGGFSQGGAMSIFSGLTAPVRVAGIVGLSSWLLLSQSFRDYVPSGDLNKTTPILMGHGDADPIVRYSLAMDSEAALKGMGYDVTLKTYKEMEHSACAEELDEVEAFIAARLPAKSG</sequence>
<dbReference type="EMBL" id="JAANYQ010000014">
    <property type="protein sequence ID" value="KAF4120890.1"/>
    <property type="molecule type" value="Genomic_DNA"/>
</dbReference>
<evidence type="ECO:0000256" key="8">
    <source>
        <dbReference type="ARBA" id="ARBA00022832"/>
    </source>
</evidence>
<evidence type="ECO:0000256" key="12">
    <source>
        <dbReference type="ARBA" id="ARBA00047337"/>
    </source>
</evidence>
<dbReference type="RefSeq" id="XP_035319542.1">
    <property type="nucleotide sequence ID" value="XM_035464356.1"/>
</dbReference>
<comment type="function">
    <text evidence="10">Hydrolyzes fatty acids from S-acylated cysteine residues in proteins with a strong preference for palmitoylated G-alpha proteins over other acyl substrates. Mediates the deacylation of G-alpha proteins such as GPA1 in vivo, but has weak or no activity toward palmitoylated Ras proteins. Has weak lysophospholipase activity in vitro; however such activity may not exist in vivo.</text>
</comment>
<gene>
    <name evidence="14" type="ORF">GMORB2_2376</name>
</gene>
<dbReference type="InterPro" id="IPR003140">
    <property type="entry name" value="PLipase/COase/thioEstase"/>
</dbReference>
<comment type="similarity">
    <text evidence="2">Belongs to the AB hydrolase superfamily. AB hydrolase 2 family.</text>
</comment>
<comment type="caution">
    <text evidence="14">The sequence shown here is derived from an EMBL/GenBank/DDBJ whole genome shotgun (WGS) entry which is preliminary data.</text>
</comment>
<dbReference type="GO" id="GO:0008474">
    <property type="term" value="F:palmitoyl-(protein) hydrolase activity"/>
    <property type="evidence" value="ECO:0007669"/>
    <property type="project" value="UniProtKB-EC"/>
</dbReference>
<keyword evidence="5" id="KW-0719">Serine esterase</keyword>
<dbReference type="GO" id="GO:0052689">
    <property type="term" value="F:carboxylic ester hydrolase activity"/>
    <property type="evidence" value="ECO:0007669"/>
    <property type="project" value="UniProtKB-KW"/>
</dbReference>
<evidence type="ECO:0000259" key="13">
    <source>
        <dbReference type="Pfam" id="PF02230"/>
    </source>
</evidence>
<organism evidence="14 15">
    <name type="scientific">Geosmithia morbida</name>
    <dbReference type="NCBI Taxonomy" id="1094350"/>
    <lineage>
        <taxon>Eukaryota</taxon>
        <taxon>Fungi</taxon>
        <taxon>Dikarya</taxon>
        <taxon>Ascomycota</taxon>
        <taxon>Pezizomycotina</taxon>
        <taxon>Sordariomycetes</taxon>
        <taxon>Hypocreomycetidae</taxon>
        <taxon>Hypocreales</taxon>
        <taxon>Bionectriaceae</taxon>
        <taxon>Geosmithia</taxon>
    </lineage>
</organism>
<dbReference type="SUPFAM" id="SSF53474">
    <property type="entry name" value="alpha/beta-Hydrolases"/>
    <property type="match status" value="1"/>
</dbReference>
<keyword evidence="15" id="KW-1185">Reference proteome</keyword>
<evidence type="ECO:0000256" key="9">
    <source>
        <dbReference type="ARBA" id="ARBA00023098"/>
    </source>
</evidence>
<comment type="subcellular location">
    <subcellularLocation>
        <location evidence="1">Cytoplasm</location>
    </subcellularLocation>
</comment>
<keyword evidence="9" id="KW-0443">Lipid metabolism</keyword>
<protein>
    <recommendedName>
        <fullName evidence="4">Acyl-protein thioesterase 1</fullName>
        <ecNumber evidence="3">3.1.2.22</ecNumber>
    </recommendedName>
    <alternativeName>
        <fullName evidence="11">Palmitoyl-protein hydrolase</fullName>
    </alternativeName>
</protein>
<keyword evidence="6" id="KW-0963">Cytoplasm</keyword>
<name>A0A9P5D2J8_9HYPO</name>
<dbReference type="FunFam" id="3.40.50.1820:FF:000010">
    <property type="entry name" value="Acyl-protein thioesterase 2"/>
    <property type="match status" value="1"/>
</dbReference>
<dbReference type="InterPro" id="IPR029058">
    <property type="entry name" value="AB_hydrolase_fold"/>
</dbReference>
<evidence type="ECO:0000256" key="11">
    <source>
        <dbReference type="ARBA" id="ARBA00031195"/>
    </source>
</evidence>
<dbReference type="Pfam" id="PF02230">
    <property type="entry name" value="Abhydrolase_2"/>
    <property type="match status" value="1"/>
</dbReference>
<dbReference type="InterPro" id="IPR050565">
    <property type="entry name" value="LYPA1-2/EST-like"/>
</dbReference>
<evidence type="ECO:0000256" key="7">
    <source>
        <dbReference type="ARBA" id="ARBA00022801"/>
    </source>
</evidence>
<dbReference type="Proteomes" id="UP000749293">
    <property type="component" value="Unassembled WGS sequence"/>
</dbReference>
<dbReference type="PANTHER" id="PTHR10655">
    <property type="entry name" value="LYSOPHOSPHOLIPASE-RELATED"/>
    <property type="match status" value="1"/>
</dbReference>
<dbReference type="GO" id="GO:0006631">
    <property type="term" value="P:fatty acid metabolic process"/>
    <property type="evidence" value="ECO:0007669"/>
    <property type="project" value="UniProtKB-KW"/>
</dbReference>
<feature type="domain" description="Phospholipase/carboxylesterase/thioesterase" evidence="13">
    <location>
        <begin position="17"/>
        <end position="236"/>
    </location>
</feature>
<evidence type="ECO:0000313" key="14">
    <source>
        <dbReference type="EMBL" id="KAF4120890.1"/>
    </source>
</evidence>
<keyword evidence="7" id="KW-0378">Hydrolase</keyword>
<evidence type="ECO:0000256" key="4">
    <source>
        <dbReference type="ARBA" id="ARBA00014923"/>
    </source>
</evidence>
<evidence type="ECO:0000256" key="1">
    <source>
        <dbReference type="ARBA" id="ARBA00004496"/>
    </source>
</evidence>